<sequence>MSATPRERAARPRARAGGVLNPRQRLALDLGTSAVRLWTPQAAAAIVEPAVIARMPDGRRVAGRAAAEAAVADGAKLISPIREGTVRDFAACVDLLRVLVARTGQSYGPECSVLVGVPATATVRQGDLLAAVVRRAVGGRVTTVEQPLAAALACGLGPATDDLVTVDIGSGRIEVARIADSRVTGAVRVHAGNALDPVHEIARCVRGMNVREPGVRRRRLVITGGGAMSPGLAARLAAWTGRSVTMPADPLLATLTGIRLLLTA</sequence>
<keyword evidence="2" id="KW-0963">Cytoplasm</keyword>
<dbReference type="InterPro" id="IPR043129">
    <property type="entry name" value="ATPase_NBD"/>
</dbReference>
<dbReference type="PANTHER" id="PTHR42749:SF1">
    <property type="entry name" value="CELL SHAPE-DETERMINING PROTEIN MREB"/>
    <property type="match status" value="1"/>
</dbReference>
<keyword evidence="4" id="KW-0067">ATP-binding</keyword>
<dbReference type="Gene3D" id="3.30.420.40">
    <property type="match status" value="2"/>
</dbReference>
<evidence type="ECO:0000256" key="1">
    <source>
        <dbReference type="ARBA" id="ARBA00004496"/>
    </source>
</evidence>
<dbReference type="Pfam" id="PF06723">
    <property type="entry name" value="MreB_Mbl"/>
    <property type="match status" value="1"/>
</dbReference>
<evidence type="ECO:0000313" key="5">
    <source>
        <dbReference type="EMBL" id="UWZ34275.1"/>
    </source>
</evidence>
<dbReference type="EMBL" id="CP073721">
    <property type="protein sequence ID" value="UWZ34275.1"/>
    <property type="molecule type" value="Genomic_DNA"/>
</dbReference>
<keyword evidence="6" id="KW-1185">Reference proteome</keyword>
<organism evidence="5 6">
    <name type="scientific">Dactylosporangium roseum</name>
    <dbReference type="NCBI Taxonomy" id="47989"/>
    <lineage>
        <taxon>Bacteria</taxon>
        <taxon>Bacillati</taxon>
        <taxon>Actinomycetota</taxon>
        <taxon>Actinomycetes</taxon>
        <taxon>Micromonosporales</taxon>
        <taxon>Micromonosporaceae</taxon>
        <taxon>Dactylosporangium</taxon>
    </lineage>
</organism>
<dbReference type="SUPFAM" id="SSF53067">
    <property type="entry name" value="Actin-like ATPase domain"/>
    <property type="match status" value="1"/>
</dbReference>
<evidence type="ECO:0000256" key="4">
    <source>
        <dbReference type="ARBA" id="ARBA00022840"/>
    </source>
</evidence>
<name>A0ABY5YZN1_9ACTN</name>
<protein>
    <submittedName>
        <fullName evidence="5">Rod shape-determining protein</fullName>
    </submittedName>
</protein>
<reference evidence="5" key="1">
    <citation type="submission" date="2021-04" db="EMBL/GenBank/DDBJ databases">
        <title>Biosynthetic gene clusters of Dactylosporangioum roseum.</title>
        <authorList>
            <person name="Hartkoorn R.C."/>
            <person name="Beaudoing E."/>
            <person name="Hot D."/>
            <person name="Moureu S."/>
        </authorList>
    </citation>
    <scope>NUCLEOTIDE SEQUENCE</scope>
    <source>
        <strain evidence="5">NRRL B-16295</strain>
    </source>
</reference>
<comment type="subcellular location">
    <subcellularLocation>
        <location evidence="1">Cytoplasm</location>
    </subcellularLocation>
</comment>
<dbReference type="RefSeq" id="WP_260723579.1">
    <property type="nucleotide sequence ID" value="NZ_BAAABS010000025.1"/>
</dbReference>
<evidence type="ECO:0000256" key="2">
    <source>
        <dbReference type="ARBA" id="ARBA00022490"/>
    </source>
</evidence>
<proteinExistence type="predicted"/>
<dbReference type="PANTHER" id="PTHR42749">
    <property type="entry name" value="CELL SHAPE-DETERMINING PROTEIN MREB"/>
    <property type="match status" value="1"/>
</dbReference>
<dbReference type="InterPro" id="IPR056546">
    <property type="entry name" value="MreB_MamK-like"/>
</dbReference>
<keyword evidence="3" id="KW-0547">Nucleotide-binding</keyword>
<dbReference type="Proteomes" id="UP001058271">
    <property type="component" value="Chromosome"/>
</dbReference>
<gene>
    <name evidence="5" type="ORF">Drose_23895</name>
</gene>
<evidence type="ECO:0000313" key="6">
    <source>
        <dbReference type="Proteomes" id="UP001058271"/>
    </source>
</evidence>
<accession>A0ABY5YZN1</accession>
<evidence type="ECO:0000256" key="3">
    <source>
        <dbReference type="ARBA" id="ARBA00022741"/>
    </source>
</evidence>